<sequence>MKVKSDLSQCDTRTLVKRDRRPSALEPLFSSFLLGTGWWAPGAKGKIVAPLTKPVYRGSARDRHVEDV</sequence>
<evidence type="ECO:0000313" key="2">
    <source>
        <dbReference type="Proteomes" id="UP001054945"/>
    </source>
</evidence>
<accession>A0AAV4VWU9</accession>
<dbReference type="EMBL" id="BPLR01015205">
    <property type="protein sequence ID" value="GIY74345.1"/>
    <property type="molecule type" value="Genomic_DNA"/>
</dbReference>
<gene>
    <name evidence="1" type="ORF">CEXT_629641</name>
</gene>
<protein>
    <submittedName>
        <fullName evidence="1">Uncharacterized protein</fullName>
    </submittedName>
</protein>
<reference evidence="1 2" key="1">
    <citation type="submission" date="2021-06" db="EMBL/GenBank/DDBJ databases">
        <title>Caerostris extrusa draft genome.</title>
        <authorList>
            <person name="Kono N."/>
            <person name="Arakawa K."/>
        </authorList>
    </citation>
    <scope>NUCLEOTIDE SEQUENCE [LARGE SCALE GENOMIC DNA]</scope>
</reference>
<organism evidence="1 2">
    <name type="scientific">Caerostris extrusa</name>
    <name type="common">Bark spider</name>
    <name type="synonym">Caerostris bankana</name>
    <dbReference type="NCBI Taxonomy" id="172846"/>
    <lineage>
        <taxon>Eukaryota</taxon>
        <taxon>Metazoa</taxon>
        <taxon>Ecdysozoa</taxon>
        <taxon>Arthropoda</taxon>
        <taxon>Chelicerata</taxon>
        <taxon>Arachnida</taxon>
        <taxon>Araneae</taxon>
        <taxon>Araneomorphae</taxon>
        <taxon>Entelegynae</taxon>
        <taxon>Araneoidea</taxon>
        <taxon>Araneidae</taxon>
        <taxon>Caerostris</taxon>
    </lineage>
</organism>
<dbReference type="Proteomes" id="UP001054945">
    <property type="component" value="Unassembled WGS sequence"/>
</dbReference>
<keyword evidence="2" id="KW-1185">Reference proteome</keyword>
<comment type="caution">
    <text evidence="1">The sequence shown here is derived from an EMBL/GenBank/DDBJ whole genome shotgun (WGS) entry which is preliminary data.</text>
</comment>
<proteinExistence type="predicted"/>
<name>A0AAV4VWU9_CAEEX</name>
<evidence type="ECO:0000313" key="1">
    <source>
        <dbReference type="EMBL" id="GIY74345.1"/>
    </source>
</evidence>
<dbReference type="AlphaFoldDB" id="A0AAV4VWU9"/>